<dbReference type="eggNOG" id="ENOG5031BET">
    <property type="taxonomic scope" value="Bacteria"/>
</dbReference>
<dbReference type="Proteomes" id="UP000033200">
    <property type="component" value="Chromosome"/>
</dbReference>
<keyword evidence="3" id="KW-1185">Reference proteome</keyword>
<dbReference type="AlphaFoldDB" id="A0A097EHL1"/>
<evidence type="ECO:0000256" key="1">
    <source>
        <dbReference type="SAM" id="Coils"/>
    </source>
</evidence>
<keyword evidence="1" id="KW-0175">Coiled coil</keyword>
<dbReference type="HOGENOM" id="CLU_2262018_0_0_5"/>
<organism evidence="2 3">
    <name type="scientific">Sphingomonas taxi</name>
    <dbReference type="NCBI Taxonomy" id="1549858"/>
    <lineage>
        <taxon>Bacteria</taxon>
        <taxon>Pseudomonadati</taxon>
        <taxon>Pseudomonadota</taxon>
        <taxon>Alphaproteobacteria</taxon>
        <taxon>Sphingomonadales</taxon>
        <taxon>Sphingomonadaceae</taxon>
        <taxon>Sphingomonas</taxon>
    </lineage>
</organism>
<proteinExistence type="predicted"/>
<protein>
    <recommendedName>
        <fullName evidence="4">Flagellar protein FlgN</fullName>
    </recommendedName>
</protein>
<dbReference type="EMBL" id="CP009571">
    <property type="protein sequence ID" value="AIT07070.1"/>
    <property type="molecule type" value="Genomic_DNA"/>
</dbReference>
<gene>
    <name evidence="2" type="ORF">MC45_12550</name>
</gene>
<dbReference type="KEGG" id="stax:MC45_12550"/>
<accession>A0A097EHL1</accession>
<name>A0A097EHL1_9SPHN</name>
<evidence type="ECO:0008006" key="4">
    <source>
        <dbReference type="Google" id="ProtNLM"/>
    </source>
</evidence>
<feature type="coiled-coil region" evidence="1">
    <location>
        <begin position="6"/>
        <end position="33"/>
    </location>
</feature>
<dbReference type="STRING" id="1549858.MC45_12550"/>
<sequence length="106" mass="11505">MAMTRRDALIKVIDSLHAEIEALKTNNVTALERATQEKLAGIEQVAALGTGPAGDDLRALAEEANRLNETCRIYVNLMAANVRRRLQLLTGDAGHGFRPTMVSAYA</sequence>
<reference evidence="2 3" key="1">
    <citation type="submission" date="2014-09" db="EMBL/GenBank/DDBJ databases">
        <title>Using Illumina technology Improving SMRT sequencing Genome Assembly by RASTools.</title>
        <authorList>
            <person name="Zhou Y."/>
            <person name="Ma T."/>
            <person name="Liu T."/>
        </authorList>
    </citation>
    <scope>NUCLEOTIDE SEQUENCE [LARGE SCALE GENOMIC DNA]</scope>
    <source>
        <strain evidence="2 3">ATCC 55669</strain>
    </source>
</reference>
<evidence type="ECO:0000313" key="3">
    <source>
        <dbReference type="Proteomes" id="UP000033200"/>
    </source>
</evidence>
<evidence type="ECO:0000313" key="2">
    <source>
        <dbReference type="EMBL" id="AIT07070.1"/>
    </source>
</evidence>